<name>A0A919APB0_9ACTN</name>
<dbReference type="EMBL" id="BNBC01000076">
    <property type="protein sequence ID" value="GHF16865.1"/>
    <property type="molecule type" value="Genomic_DNA"/>
</dbReference>
<evidence type="ECO:0000313" key="2">
    <source>
        <dbReference type="EMBL" id="GHF16865.1"/>
    </source>
</evidence>
<accession>A0A919APB0</accession>
<evidence type="ECO:0000313" key="3">
    <source>
        <dbReference type="Proteomes" id="UP000641386"/>
    </source>
</evidence>
<gene>
    <name evidence="2" type="ORF">GCM10014715_85040</name>
</gene>
<feature type="region of interest" description="Disordered" evidence="1">
    <location>
        <begin position="73"/>
        <end position="92"/>
    </location>
</feature>
<reference evidence="2" key="2">
    <citation type="submission" date="2020-09" db="EMBL/GenBank/DDBJ databases">
        <authorList>
            <person name="Sun Q."/>
            <person name="Ohkuma M."/>
        </authorList>
    </citation>
    <scope>NUCLEOTIDE SEQUENCE</scope>
    <source>
        <strain evidence="2">JCM 3302</strain>
    </source>
</reference>
<reference evidence="2" key="1">
    <citation type="journal article" date="2014" name="Int. J. Syst. Evol. Microbiol.">
        <title>Complete genome sequence of Corynebacterium casei LMG S-19264T (=DSM 44701T), isolated from a smear-ripened cheese.</title>
        <authorList>
            <consortium name="US DOE Joint Genome Institute (JGI-PGF)"/>
            <person name="Walter F."/>
            <person name="Albersmeier A."/>
            <person name="Kalinowski J."/>
            <person name="Ruckert C."/>
        </authorList>
    </citation>
    <scope>NUCLEOTIDE SEQUENCE</scope>
    <source>
        <strain evidence="2">JCM 3302</strain>
    </source>
</reference>
<keyword evidence="3" id="KW-1185">Reference proteome</keyword>
<organism evidence="2 3">
    <name type="scientific">Streptomyces spiralis</name>
    <dbReference type="NCBI Taxonomy" id="66376"/>
    <lineage>
        <taxon>Bacteria</taxon>
        <taxon>Bacillati</taxon>
        <taxon>Actinomycetota</taxon>
        <taxon>Actinomycetes</taxon>
        <taxon>Kitasatosporales</taxon>
        <taxon>Streptomycetaceae</taxon>
        <taxon>Streptomyces</taxon>
    </lineage>
</organism>
<protein>
    <submittedName>
        <fullName evidence="2">Uncharacterized protein</fullName>
    </submittedName>
</protein>
<dbReference type="Proteomes" id="UP000641386">
    <property type="component" value="Unassembled WGS sequence"/>
</dbReference>
<comment type="caution">
    <text evidence="2">The sequence shown here is derived from an EMBL/GenBank/DDBJ whole genome shotgun (WGS) entry which is preliminary data.</text>
</comment>
<evidence type="ECO:0000256" key="1">
    <source>
        <dbReference type="SAM" id="MobiDB-lite"/>
    </source>
</evidence>
<dbReference type="AlphaFoldDB" id="A0A919APB0"/>
<sequence length="92" mass="9744">MCVGVVTQLDTHLATHPTSRPLIKPDLDLVIVLGVVNHHPAHFSSELRQLHVVGHVPSDFGETDRVGVTVDLDEDTESLTSDDAPGDVSAGG</sequence>
<proteinExistence type="predicted"/>